<feature type="transmembrane region" description="Helical" evidence="2">
    <location>
        <begin position="206"/>
        <end position="227"/>
    </location>
</feature>
<accession>A0AAP2Z999</accession>
<dbReference type="CDD" id="cd06530">
    <property type="entry name" value="S26_SPase_I"/>
    <property type="match status" value="1"/>
</dbReference>
<feature type="transmembrane region" description="Helical" evidence="2">
    <location>
        <begin position="336"/>
        <end position="358"/>
    </location>
</feature>
<keyword evidence="2" id="KW-1133">Transmembrane helix</keyword>
<evidence type="ECO:0000313" key="4">
    <source>
        <dbReference type="EMBL" id="MCU4752678.1"/>
    </source>
</evidence>
<comment type="caution">
    <text evidence="4">The sequence shown here is derived from an EMBL/GenBank/DDBJ whole genome shotgun (WGS) entry which is preliminary data.</text>
</comment>
<dbReference type="InterPro" id="IPR019533">
    <property type="entry name" value="Peptidase_S26"/>
</dbReference>
<feature type="transmembrane region" description="Helical" evidence="2">
    <location>
        <begin position="166"/>
        <end position="185"/>
    </location>
</feature>
<keyword evidence="2" id="KW-0812">Transmembrane</keyword>
<evidence type="ECO:0000256" key="1">
    <source>
        <dbReference type="SAM" id="MobiDB-lite"/>
    </source>
</evidence>
<keyword evidence="5" id="KW-1185">Reference proteome</keyword>
<dbReference type="RefSeq" id="WP_342809006.1">
    <property type="nucleotide sequence ID" value="NZ_JAOPJZ010000008.1"/>
</dbReference>
<reference evidence="4 5" key="1">
    <citation type="submission" date="2022-09" db="EMBL/GenBank/DDBJ databases">
        <title>Enrichment on poylsaccharides allowed isolation of novel metabolic and taxonomic groups of Haloarchaea.</title>
        <authorList>
            <person name="Sorokin D.Y."/>
            <person name="Elcheninov A.G."/>
            <person name="Khizhniak T.V."/>
            <person name="Kolganova T.V."/>
            <person name="Kublanov I.V."/>
        </authorList>
    </citation>
    <scope>NUCLEOTIDE SEQUENCE [LARGE SCALE GENOMIC DNA]</scope>
    <source>
        <strain evidence="4 5">AArc-curdl1</strain>
    </source>
</reference>
<proteinExistence type="predicted"/>
<dbReference type="SUPFAM" id="SSF51306">
    <property type="entry name" value="LexA/Signal peptidase"/>
    <property type="match status" value="1"/>
</dbReference>
<feature type="region of interest" description="Disordered" evidence="1">
    <location>
        <begin position="364"/>
        <end position="384"/>
    </location>
</feature>
<evidence type="ECO:0000313" key="5">
    <source>
        <dbReference type="Proteomes" id="UP001321047"/>
    </source>
</evidence>
<dbReference type="EMBL" id="JAOPJZ010000008">
    <property type="protein sequence ID" value="MCU4752678.1"/>
    <property type="molecule type" value="Genomic_DNA"/>
</dbReference>
<protein>
    <submittedName>
        <fullName evidence="4">S26 family signal peptidase</fullName>
    </submittedName>
</protein>
<dbReference type="InterPro" id="IPR036286">
    <property type="entry name" value="LexA/Signal_pep-like_sf"/>
</dbReference>
<evidence type="ECO:0000259" key="3">
    <source>
        <dbReference type="Pfam" id="PF10502"/>
    </source>
</evidence>
<gene>
    <name evidence="4" type="ORF">OB919_11945</name>
</gene>
<organism evidence="4 5">
    <name type="scientific">Natronosalvus hydrolyticus</name>
    <dbReference type="NCBI Taxonomy" id="2979988"/>
    <lineage>
        <taxon>Archaea</taxon>
        <taxon>Methanobacteriati</taxon>
        <taxon>Methanobacteriota</taxon>
        <taxon>Stenosarchaea group</taxon>
        <taxon>Halobacteria</taxon>
        <taxon>Halobacteriales</taxon>
        <taxon>Natrialbaceae</taxon>
        <taxon>Natronosalvus</taxon>
    </lineage>
</organism>
<evidence type="ECO:0000256" key="2">
    <source>
        <dbReference type="SAM" id="Phobius"/>
    </source>
</evidence>
<dbReference type="Proteomes" id="UP001321047">
    <property type="component" value="Unassembled WGS sequence"/>
</dbReference>
<sequence length="384" mass="40439">MSEGWISRGLQLLVAVAIIALLAGHLLGQPVLLGYVETGSMEPTLEPGDGFVAVPSVVASDPEPGDVVVFDAQEIEGGGLTTHRIVDERPDGYVTQGDANPFTDQDGGEPPVQHAQIVATAAQPTGSVLTIPALGTVVMAINALFEGIQTWMASALGLQSAQGTTGAAYVLLGISLAAYAIETVRERRQQAHESRLGRDSEEVLDPKLLCGAFALMVMVAALGAMVVPAGSHSYDVVSAQSPSDRPLVIEQGETERIDYPVGNSGFVPVLVGLEGGDGVAVEDERLALEQRGSAETVVAITAPAETGAYQRYVTEYRYLYVLPSPVIGGLASINPWLPVLVITGLMGGVTYGIGRLLIGDTPAQRRSKTGRRDTHAQRSDYNQW</sequence>
<dbReference type="Pfam" id="PF10502">
    <property type="entry name" value="Peptidase_S26"/>
    <property type="match status" value="1"/>
</dbReference>
<dbReference type="GO" id="GO:0006465">
    <property type="term" value="P:signal peptide processing"/>
    <property type="evidence" value="ECO:0007669"/>
    <property type="project" value="InterPro"/>
</dbReference>
<dbReference type="AlphaFoldDB" id="A0AAP2Z999"/>
<keyword evidence="2" id="KW-0472">Membrane</keyword>
<feature type="domain" description="Peptidase S26" evidence="3">
    <location>
        <begin position="12"/>
        <end position="74"/>
    </location>
</feature>
<dbReference type="GO" id="GO:0004252">
    <property type="term" value="F:serine-type endopeptidase activity"/>
    <property type="evidence" value="ECO:0007669"/>
    <property type="project" value="InterPro"/>
</dbReference>
<name>A0AAP2Z999_9EURY</name>